<reference evidence="1" key="1">
    <citation type="journal article" date="2012" name="PLoS ONE">
        <title>Gene sets for utilization of primary and secondary nutrition supplies in the distal gut of endangered iberian lynx.</title>
        <authorList>
            <person name="Alcaide M."/>
            <person name="Messina E."/>
            <person name="Richter M."/>
            <person name="Bargiela R."/>
            <person name="Peplies J."/>
            <person name="Huws S.A."/>
            <person name="Newbold C.J."/>
            <person name="Golyshin P.N."/>
            <person name="Simon M.A."/>
            <person name="Lopez G."/>
            <person name="Yakimov M.M."/>
            <person name="Ferrer M."/>
        </authorList>
    </citation>
    <scope>NUCLEOTIDE SEQUENCE</scope>
</reference>
<protein>
    <recommendedName>
        <fullName evidence="2">N-acetyltransferase domain-containing protein</fullName>
    </recommendedName>
</protein>
<evidence type="ECO:0008006" key="2">
    <source>
        <dbReference type="Google" id="ProtNLM"/>
    </source>
</evidence>
<dbReference type="EMBL" id="AMCI01004843">
    <property type="protein sequence ID" value="EJW97284.1"/>
    <property type="molecule type" value="Genomic_DNA"/>
</dbReference>
<dbReference type="InterPro" id="IPR039968">
    <property type="entry name" value="BcerS-like"/>
</dbReference>
<sequence>MKKVIINKVTTRQEMKDFIHLPHKLYAQCPYYVPDLDSDIRDTFDPTKNAGLDYSDIQPFVAYNENRECIGRIVAIINHRANEKWKTQNVRFGLIEFVDDPDVSAALLNTVEAWGREHGMTHIQGPMGIFDFDKEGMLLEDFDRMGSMITIYNPPYYPRHLEALGYRKEVDWLQVRIDVPKEVPAKYARVAQLAKETFGLKVKKLTDEDVYQRGYGRKVFELLNLAYAPLFGYTELTDKQIDSFLKRYWPLIDRRMLPVIEDEQGRVVGVTITMGSLSHALRRSHGRLFPFGWFHLLRALKWKHEDKAEMLLIAVHPDFQGFGVNALFFDDLIPVYNELGYRWAETGPQLESNVRELSQWKPLHPTILKRRRCYMKEL</sequence>
<dbReference type="PANTHER" id="PTHR41368:SF1">
    <property type="entry name" value="PROTEIN YGHO"/>
    <property type="match status" value="1"/>
</dbReference>
<proteinExistence type="predicted"/>
<dbReference type="AlphaFoldDB" id="J9GD20"/>
<organism evidence="1">
    <name type="scientific">gut metagenome</name>
    <dbReference type="NCBI Taxonomy" id="749906"/>
    <lineage>
        <taxon>unclassified sequences</taxon>
        <taxon>metagenomes</taxon>
        <taxon>organismal metagenomes</taxon>
    </lineage>
</organism>
<dbReference type="InterPro" id="IPR016181">
    <property type="entry name" value="Acyl_CoA_acyltransferase"/>
</dbReference>
<accession>J9GD20</accession>
<dbReference type="PANTHER" id="PTHR41368">
    <property type="entry name" value="PROTEIN YGHO"/>
    <property type="match status" value="1"/>
</dbReference>
<comment type="caution">
    <text evidence="1">The sequence shown here is derived from an EMBL/GenBank/DDBJ whole genome shotgun (WGS) entry which is preliminary data.</text>
</comment>
<dbReference type="Gene3D" id="3.40.630.30">
    <property type="match status" value="1"/>
</dbReference>
<gene>
    <name evidence="1" type="ORF">EVA_14603</name>
</gene>
<dbReference type="SUPFAM" id="SSF55729">
    <property type="entry name" value="Acyl-CoA N-acyltransferases (Nat)"/>
    <property type="match status" value="1"/>
</dbReference>
<name>J9GD20_9ZZZZ</name>
<evidence type="ECO:0000313" key="1">
    <source>
        <dbReference type="EMBL" id="EJW97284.1"/>
    </source>
</evidence>